<evidence type="ECO:0000259" key="2">
    <source>
        <dbReference type="Pfam" id="PF13456"/>
    </source>
</evidence>
<gene>
    <name evidence="3" type="ORF">SO802_031941</name>
</gene>
<dbReference type="Pfam" id="PF13456">
    <property type="entry name" value="RVT_3"/>
    <property type="match status" value="1"/>
</dbReference>
<dbReference type="GO" id="GO:0003676">
    <property type="term" value="F:nucleic acid binding"/>
    <property type="evidence" value="ECO:0007669"/>
    <property type="project" value="InterPro"/>
</dbReference>
<dbReference type="PANTHER" id="PTHR47150">
    <property type="entry name" value="OS12G0169200 PROTEIN"/>
    <property type="match status" value="1"/>
</dbReference>
<dbReference type="InterPro" id="IPR002156">
    <property type="entry name" value="RNaseH_domain"/>
</dbReference>
<feature type="compositionally biased region" description="Polar residues" evidence="1">
    <location>
        <begin position="79"/>
        <end position="91"/>
    </location>
</feature>
<evidence type="ECO:0000313" key="4">
    <source>
        <dbReference type="Proteomes" id="UP001459277"/>
    </source>
</evidence>
<dbReference type="Pfam" id="PF04827">
    <property type="entry name" value="Plant_tran"/>
    <property type="match status" value="1"/>
</dbReference>
<feature type="region of interest" description="Disordered" evidence="1">
    <location>
        <begin position="1"/>
        <end position="98"/>
    </location>
</feature>
<feature type="region of interest" description="Disordered" evidence="1">
    <location>
        <begin position="121"/>
        <end position="143"/>
    </location>
</feature>
<keyword evidence="4" id="KW-1185">Reference proteome</keyword>
<evidence type="ECO:0000313" key="3">
    <source>
        <dbReference type="EMBL" id="KAK9986990.1"/>
    </source>
</evidence>
<proteinExistence type="predicted"/>
<organism evidence="3 4">
    <name type="scientific">Lithocarpus litseifolius</name>
    <dbReference type="NCBI Taxonomy" id="425828"/>
    <lineage>
        <taxon>Eukaryota</taxon>
        <taxon>Viridiplantae</taxon>
        <taxon>Streptophyta</taxon>
        <taxon>Embryophyta</taxon>
        <taxon>Tracheophyta</taxon>
        <taxon>Spermatophyta</taxon>
        <taxon>Magnoliopsida</taxon>
        <taxon>eudicotyledons</taxon>
        <taxon>Gunneridae</taxon>
        <taxon>Pentapetalae</taxon>
        <taxon>rosids</taxon>
        <taxon>fabids</taxon>
        <taxon>Fagales</taxon>
        <taxon>Fagaceae</taxon>
        <taxon>Lithocarpus</taxon>
    </lineage>
</organism>
<dbReference type="PANTHER" id="PTHR47150:SF7">
    <property type="entry name" value="NUCLEASE"/>
    <property type="match status" value="1"/>
</dbReference>
<name>A0AAW2BLZ3_9ROSI</name>
<evidence type="ECO:0000256" key="1">
    <source>
        <dbReference type="SAM" id="MobiDB-lite"/>
    </source>
</evidence>
<dbReference type="InterPro" id="IPR006912">
    <property type="entry name" value="Harbinger_derived_prot"/>
</dbReference>
<sequence>MTEEKDRCPLPCRRPAKPKQYGEWLRAQGNPKVGLEKSRSTSSKDREEGSADQFDRNNIATTKFSSASMSDDGHGSGNKGSRNISTSNSKSFELHGVSDGDKVQAVTSAYLTRMEQPTVGVSDAPTLDITQPRAPPSSWTPPPLGVHKTDVDGASSESDSFSSVGVVIRDCWGLVVAAFCKPLQASYPAELIEIIALEQGVLLAQELQLTHTALGGDSVVVGLGFGDACLGVGWVTVEIGFGFGCWLGHGGDRVQYNTSSITHTVISLLSHWGVISEKTNKFAGCIAHVNAQHQSGIIEEDKITSANALYLEKHKKPFLLDHCWLMLKDQPKFVDPNNAKSRSFVPPTPESISISKGDCGSRLVHYSINGHNYTMGYYLTDGIYPKWATLVKTIPAPQGQKYKLFVAVQEACRKDVECAFGVLQARFAIVRGLARFFYLETLQKIMKACIILHNMIVEDERDDNEVVDLDYEQIDRVDNPLLQVLHEQSDGFLAYIERYGRIRDREIHFQLQLDLIEHLWQLQGES</sequence>
<feature type="compositionally biased region" description="Basic and acidic residues" evidence="1">
    <location>
        <begin position="34"/>
        <end position="55"/>
    </location>
</feature>
<protein>
    <recommendedName>
        <fullName evidence="2">RNase H type-1 domain-containing protein</fullName>
    </recommendedName>
</protein>
<feature type="compositionally biased region" description="Polar residues" evidence="1">
    <location>
        <begin position="56"/>
        <end position="69"/>
    </location>
</feature>
<feature type="domain" description="RNase H type-1" evidence="2">
    <location>
        <begin position="151"/>
        <end position="220"/>
    </location>
</feature>
<dbReference type="EMBL" id="JAZDWU010000011">
    <property type="protein sequence ID" value="KAK9986990.1"/>
    <property type="molecule type" value="Genomic_DNA"/>
</dbReference>
<accession>A0AAW2BLZ3</accession>
<dbReference type="Proteomes" id="UP001459277">
    <property type="component" value="Unassembled WGS sequence"/>
</dbReference>
<feature type="compositionally biased region" description="Pro residues" evidence="1">
    <location>
        <begin position="133"/>
        <end position="143"/>
    </location>
</feature>
<dbReference type="AlphaFoldDB" id="A0AAW2BLZ3"/>
<reference evidence="3 4" key="1">
    <citation type="submission" date="2024-01" db="EMBL/GenBank/DDBJ databases">
        <title>A telomere-to-telomere, gap-free genome of sweet tea (Lithocarpus litseifolius).</title>
        <authorList>
            <person name="Zhou J."/>
        </authorList>
    </citation>
    <scope>NUCLEOTIDE SEQUENCE [LARGE SCALE GENOMIC DNA]</scope>
    <source>
        <strain evidence="3">Zhou-2022a</strain>
        <tissue evidence="3">Leaf</tissue>
    </source>
</reference>
<dbReference type="GO" id="GO:0004523">
    <property type="term" value="F:RNA-DNA hybrid ribonuclease activity"/>
    <property type="evidence" value="ECO:0007669"/>
    <property type="project" value="InterPro"/>
</dbReference>
<comment type="caution">
    <text evidence="3">The sequence shown here is derived from an EMBL/GenBank/DDBJ whole genome shotgun (WGS) entry which is preliminary data.</text>
</comment>